<protein>
    <submittedName>
        <fullName evidence="2">Uncharacterized protein</fullName>
    </submittedName>
</protein>
<accession>A0A517YWZ0</accession>
<sequence>MLMLVMTQVVLPGAVVCVGLALLQAIGGVSFQTPRGAGGRGVVGLWGCGVVGLWGLGSGMIPV</sequence>
<dbReference type="KEGG" id="pcor:KS4_28060"/>
<organism evidence="2 3">
    <name type="scientific">Poriferisphaera corsica</name>
    <dbReference type="NCBI Taxonomy" id="2528020"/>
    <lineage>
        <taxon>Bacteria</taxon>
        <taxon>Pseudomonadati</taxon>
        <taxon>Planctomycetota</taxon>
        <taxon>Phycisphaerae</taxon>
        <taxon>Phycisphaerales</taxon>
        <taxon>Phycisphaeraceae</taxon>
        <taxon>Poriferisphaera</taxon>
    </lineage>
</organism>
<keyword evidence="1" id="KW-0812">Transmembrane</keyword>
<reference evidence="2 3" key="1">
    <citation type="submission" date="2019-02" db="EMBL/GenBank/DDBJ databases">
        <title>Deep-cultivation of Planctomycetes and their phenomic and genomic characterization uncovers novel biology.</title>
        <authorList>
            <person name="Wiegand S."/>
            <person name="Jogler M."/>
            <person name="Boedeker C."/>
            <person name="Pinto D."/>
            <person name="Vollmers J."/>
            <person name="Rivas-Marin E."/>
            <person name="Kohn T."/>
            <person name="Peeters S.H."/>
            <person name="Heuer A."/>
            <person name="Rast P."/>
            <person name="Oberbeckmann S."/>
            <person name="Bunk B."/>
            <person name="Jeske O."/>
            <person name="Meyerdierks A."/>
            <person name="Storesund J.E."/>
            <person name="Kallscheuer N."/>
            <person name="Luecker S."/>
            <person name="Lage O.M."/>
            <person name="Pohl T."/>
            <person name="Merkel B.J."/>
            <person name="Hornburger P."/>
            <person name="Mueller R.-W."/>
            <person name="Bruemmer F."/>
            <person name="Labrenz M."/>
            <person name="Spormann A.M."/>
            <person name="Op den Camp H."/>
            <person name="Overmann J."/>
            <person name="Amann R."/>
            <person name="Jetten M.S.M."/>
            <person name="Mascher T."/>
            <person name="Medema M.H."/>
            <person name="Devos D.P."/>
            <person name="Kaster A.-K."/>
            <person name="Ovreas L."/>
            <person name="Rohde M."/>
            <person name="Galperin M.Y."/>
            <person name="Jogler C."/>
        </authorList>
    </citation>
    <scope>NUCLEOTIDE SEQUENCE [LARGE SCALE GENOMIC DNA]</scope>
    <source>
        <strain evidence="2 3">KS4</strain>
    </source>
</reference>
<proteinExistence type="predicted"/>
<keyword evidence="3" id="KW-1185">Reference proteome</keyword>
<evidence type="ECO:0000313" key="3">
    <source>
        <dbReference type="Proteomes" id="UP000317369"/>
    </source>
</evidence>
<feature type="transmembrane region" description="Helical" evidence="1">
    <location>
        <begin position="41"/>
        <end position="61"/>
    </location>
</feature>
<dbReference type="EMBL" id="CP036425">
    <property type="protein sequence ID" value="QDU34732.1"/>
    <property type="molecule type" value="Genomic_DNA"/>
</dbReference>
<keyword evidence="1" id="KW-0472">Membrane</keyword>
<dbReference type="AlphaFoldDB" id="A0A517YWZ0"/>
<name>A0A517YWZ0_9BACT</name>
<evidence type="ECO:0000256" key="1">
    <source>
        <dbReference type="SAM" id="Phobius"/>
    </source>
</evidence>
<gene>
    <name evidence="2" type="ORF">KS4_28060</name>
</gene>
<dbReference type="Proteomes" id="UP000317369">
    <property type="component" value="Chromosome"/>
</dbReference>
<keyword evidence="1" id="KW-1133">Transmembrane helix</keyword>
<evidence type="ECO:0000313" key="2">
    <source>
        <dbReference type="EMBL" id="QDU34732.1"/>
    </source>
</evidence>